<feature type="transmembrane region" description="Helical" evidence="2">
    <location>
        <begin position="363"/>
        <end position="388"/>
    </location>
</feature>
<evidence type="ECO:0000256" key="1">
    <source>
        <dbReference type="SAM" id="MobiDB-lite"/>
    </source>
</evidence>
<comment type="caution">
    <text evidence="4">The sequence shown here is derived from an EMBL/GenBank/DDBJ whole genome shotgun (WGS) entry which is preliminary data.</text>
</comment>
<dbReference type="PROSITE" id="PS50060">
    <property type="entry name" value="MAM_2"/>
    <property type="match status" value="1"/>
</dbReference>
<evidence type="ECO:0000313" key="4">
    <source>
        <dbReference type="EMBL" id="VDI79735.1"/>
    </source>
</evidence>
<feature type="compositionally biased region" description="Basic and acidic residues" evidence="1">
    <location>
        <begin position="580"/>
        <end position="598"/>
    </location>
</feature>
<accession>A0A8B6HJ45</accession>
<sequence>MNCTAASVIQILNITVNENTKCTPMECILSEEQKNTTKASCDEQHACDITSNIPNSCLLDPGYINYSYTCRAIAHSCNFDLGWCGWVYSPTSDDEFLWQREDDSTETGGTGPSEDHTSGSGHYAYTKADEGSLGDIAELISVEITSSPYQCLSFWYHMHGKDIGLLRVYQIYLNHDWNMPIWNVTGAAGNTWLYQGINLTYRNESFKIKFEGVRGNGDKGDIALDDIKITNNICIDFSGRCQQPDSGQCRINSNEETPSEFKETCKKILEPISLSSCSKKYMTIHSDEITFDPELDFCHDTYMKEKQSFCENTDKSDICTVDLYWIIQNNPECFSRYTMTIDYTCEEKTRNSKSQLKSEKSNLTGIAVGVSLGCGMVASVIILMIFLIRRSNKIKKDGSIHQENSYIGNQGIALPQQKEQKVDKIELIGDIYVDQHLHDITCKPALHVTDDEYTYIDNMNNPAYKCTTANSEYALIDPSNKSRGLINTSGTSSIGNCVVLDLNKTGFNRHLNMTVEQVKCSNKPAKSANANRLRNDINKPTASPYEMATEGTYDSAGISLHAVNGNAIYNHNVDDVYDASSHKRQEGSKEEDTYDHFRGQQTDDDYDIIKCT</sequence>
<dbReference type="OrthoDB" id="6133804at2759"/>
<dbReference type="Pfam" id="PF00629">
    <property type="entry name" value="MAM"/>
    <property type="match status" value="1"/>
</dbReference>
<evidence type="ECO:0000259" key="3">
    <source>
        <dbReference type="PROSITE" id="PS50060"/>
    </source>
</evidence>
<organism evidence="4 5">
    <name type="scientific">Mytilus galloprovincialis</name>
    <name type="common">Mediterranean mussel</name>
    <dbReference type="NCBI Taxonomy" id="29158"/>
    <lineage>
        <taxon>Eukaryota</taxon>
        <taxon>Metazoa</taxon>
        <taxon>Spiralia</taxon>
        <taxon>Lophotrochozoa</taxon>
        <taxon>Mollusca</taxon>
        <taxon>Bivalvia</taxon>
        <taxon>Autobranchia</taxon>
        <taxon>Pteriomorphia</taxon>
        <taxon>Mytilida</taxon>
        <taxon>Mytiloidea</taxon>
        <taxon>Mytilidae</taxon>
        <taxon>Mytilinae</taxon>
        <taxon>Mytilus</taxon>
    </lineage>
</organism>
<name>A0A8B6HJ45_MYTGA</name>
<dbReference type="InterPro" id="IPR000998">
    <property type="entry name" value="MAM_dom"/>
</dbReference>
<dbReference type="Gene3D" id="2.60.120.200">
    <property type="match status" value="1"/>
</dbReference>
<feature type="region of interest" description="Disordered" evidence="1">
    <location>
        <begin position="102"/>
        <end position="121"/>
    </location>
</feature>
<evidence type="ECO:0000256" key="2">
    <source>
        <dbReference type="SAM" id="Phobius"/>
    </source>
</evidence>
<keyword evidence="2" id="KW-0812">Transmembrane</keyword>
<dbReference type="EMBL" id="UYJE01010104">
    <property type="protein sequence ID" value="VDI79735.1"/>
    <property type="molecule type" value="Genomic_DNA"/>
</dbReference>
<dbReference type="GO" id="GO:0016020">
    <property type="term" value="C:membrane"/>
    <property type="evidence" value="ECO:0007669"/>
    <property type="project" value="InterPro"/>
</dbReference>
<keyword evidence="5" id="KW-1185">Reference proteome</keyword>
<feature type="domain" description="MAM" evidence="3">
    <location>
        <begin position="75"/>
        <end position="236"/>
    </location>
</feature>
<evidence type="ECO:0000313" key="5">
    <source>
        <dbReference type="Proteomes" id="UP000596742"/>
    </source>
</evidence>
<dbReference type="SUPFAM" id="SSF49899">
    <property type="entry name" value="Concanavalin A-like lectins/glucanases"/>
    <property type="match status" value="1"/>
</dbReference>
<keyword evidence="2" id="KW-0472">Membrane</keyword>
<dbReference type="AlphaFoldDB" id="A0A8B6HJ45"/>
<dbReference type="CDD" id="cd06263">
    <property type="entry name" value="MAM"/>
    <property type="match status" value="1"/>
</dbReference>
<dbReference type="InterPro" id="IPR013320">
    <property type="entry name" value="ConA-like_dom_sf"/>
</dbReference>
<dbReference type="PANTHER" id="PTHR23282:SF101">
    <property type="entry name" value="MAM DOMAIN-CONTAINING PROTEIN"/>
    <property type="match status" value="1"/>
</dbReference>
<dbReference type="InterPro" id="IPR051560">
    <property type="entry name" value="MAM_domain-containing"/>
</dbReference>
<dbReference type="PANTHER" id="PTHR23282">
    <property type="entry name" value="APICAL ENDOSOMAL GLYCOPROTEIN PRECURSOR"/>
    <property type="match status" value="1"/>
</dbReference>
<gene>
    <name evidence="4" type="ORF">MGAL_10B035198</name>
</gene>
<protein>
    <submittedName>
        <fullName evidence="4">Neuropilin 1</fullName>
    </submittedName>
</protein>
<dbReference type="SMART" id="SM00137">
    <property type="entry name" value="MAM"/>
    <property type="match status" value="1"/>
</dbReference>
<dbReference type="Proteomes" id="UP000596742">
    <property type="component" value="Unassembled WGS sequence"/>
</dbReference>
<reference evidence="4" key="1">
    <citation type="submission" date="2018-11" db="EMBL/GenBank/DDBJ databases">
        <authorList>
            <person name="Alioto T."/>
            <person name="Alioto T."/>
        </authorList>
    </citation>
    <scope>NUCLEOTIDE SEQUENCE</scope>
</reference>
<feature type="region of interest" description="Disordered" evidence="1">
    <location>
        <begin position="579"/>
        <end position="599"/>
    </location>
</feature>
<proteinExistence type="predicted"/>
<keyword evidence="2" id="KW-1133">Transmembrane helix</keyword>